<keyword evidence="4" id="KW-1185">Reference proteome</keyword>
<comment type="caution">
    <text evidence="1">The sequence shown here is derived from an EMBL/GenBank/DDBJ whole genome shotgun (WGS) entry which is preliminary data.</text>
</comment>
<evidence type="ECO:0000313" key="4">
    <source>
        <dbReference type="Proteomes" id="UP000549695"/>
    </source>
</evidence>
<dbReference type="EMBL" id="JACCCZ010000001">
    <property type="protein sequence ID" value="NYG00744.1"/>
    <property type="molecule type" value="Genomic_DNA"/>
</dbReference>
<dbReference type="Proteomes" id="UP000549695">
    <property type="component" value="Unassembled WGS sequence"/>
</dbReference>
<dbReference type="AlphaFoldDB" id="A0A852W1M8"/>
<dbReference type="RefSeq" id="WP_139282673.1">
    <property type="nucleotide sequence ID" value="NZ_BAAAJZ010000008.1"/>
</dbReference>
<evidence type="ECO:0000313" key="1">
    <source>
        <dbReference type="EMBL" id="NYG00744.1"/>
    </source>
</evidence>
<protein>
    <submittedName>
        <fullName evidence="1">Uncharacterized protein</fullName>
    </submittedName>
</protein>
<dbReference type="EMBL" id="PHUJ01000003">
    <property type="protein sequence ID" value="PKB33485.1"/>
    <property type="molecule type" value="Genomic_DNA"/>
</dbReference>
<organism evidence="1 4">
    <name type="scientific">Pseudonocardia alni</name>
    <name type="common">Amycolata alni</name>
    <dbReference type="NCBI Taxonomy" id="33907"/>
    <lineage>
        <taxon>Bacteria</taxon>
        <taxon>Bacillati</taxon>
        <taxon>Actinomycetota</taxon>
        <taxon>Actinomycetes</taxon>
        <taxon>Pseudonocardiales</taxon>
        <taxon>Pseudonocardiaceae</taxon>
        <taxon>Pseudonocardia</taxon>
    </lineage>
</organism>
<dbReference type="GeneID" id="98050840"/>
<evidence type="ECO:0000313" key="3">
    <source>
        <dbReference type="Proteomes" id="UP000232453"/>
    </source>
</evidence>
<accession>A0AA44UUE6</accession>
<proteinExistence type="predicted"/>
<accession>A0A852W1M8</accession>
<dbReference type="Proteomes" id="UP000232453">
    <property type="component" value="Unassembled WGS sequence"/>
</dbReference>
<name>A0A852W1M8_PSEA5</name>
<sequence>MTTTPDQRIRDALTADPVLRTLGFDHRSVGSASPPAGPGIVLGWSGQWAASGSAALGTVVVDVVGVDGRTRTAVLARIEVVLSGLRDGPVRRVGAGSPADGVTVLAGTGEPAGRTAAGATVG</sequence>
<evidence type="ECO:0000313" key="2">
    <source>
        <dbReference type="EMBL" id="PKB33485.1"/>
    </source>
</evidence>
<reference evidence="1 4" key="1">
    <citation type="submission" date="2020-07" db="EMBL/GenBank/DDBJ databases">
        <title>Sequencing the genomes of 1000 actinobacteria strains.</title>
        <authorList>
            <person name="Klenk H.-P."/>
        </authorList>
    </citation>
    <scope>NUCLEOTIDE SEQUENCE [LARGE SCALE GENOMIC DNA]</scope>
    <source>
        <strain evidence="2 3">DSM 44104</strain>
        <strain evidence="1 4">DSM 44749</strain>
    </source>
</reference>
<gene>
    <name evidence="2" type="ORF">ATL51_5250</name>
    <name evidence="1" type="ORF">HDA37_001029</name>
</gene>